<reference evidence="6" key="1">
    <citation type="submission" date="2023-07" db="EMBL/GenBank/DDBJ databases">
        <title>Draft genome sequence of Agarivorans aestuarii strain ZMCS4, a CAZymes producing bacteria isolated from the marine brown algae Clodostephus spongiosus.</title>
        <authorList>
            <person name="Lorente B."/>
            <person name="Cabral C."/>
            <person name="Frias J."/>
            <person name="Faria J."/>
            <person name="Toubarro D."/>
        </authorList>
    </citation>
    <scope>NUCLEOTIDE SEQUENCE [LARGE SCALE GENOMIC DNA]</scope>
    <source>
        <strain evidence="6">ZMCS4</strain>
    </source>
</reference>
<evidence type="ECO:0000313" key="6">
    <source>
        <dbReference type="Proteomes" id="UP001310248"/>
    </source>
</evidence>
<feature type="domain" description="Carboxyltransferase" evidence="4">
    <location>
        <begin position="28"/>
        <end position="315"/>
    </location>
</feature>
<dbReference type="Gene3D" id="2.40.100.10">
    <property type="entry name" value="Cyclophilin-like"/>
    <property type="match status" value="1"/>
</dbReference>
<keyword evidence="6" id="KW-1185">Reference proteome</keyword>
<dbReference type="InterPro" id="IPR052708">
    <property type="entry name" value="PxpC"/>
</dbReference>
<evidence type="ECO:0000256" key="3">
    <source>
        <dbReference type="ARBA" id="ARBA00022840"/>
    </source>
</evidence>
<dbReference type="EMBL" id="JAYDYW010000002">
    <property type="protein sequence ID" value="MEE1672412.1"/>
    <property type="molecule type" value="Genomic_DNA"/>
</dbReference>
<keyword evidence="2" id="KW-0378">Hydrolase</keyword>
<dbReference type="PANTHER" id="PTHR43309:SF4">
    <property type="entry name" value="CARBOXYLTRANSFERASE DOMAIN-CONTAINING PROTEIN"/>
    <property type="match status" value="1"/>
</dbReference>
<dbReference type="InterPro" id="IPR003778">
    <property type="entry name" value="CT_A_B"/>
</dbReference>
<evidence type="ECO:0000256" key="2">
    <source>
        <dbReference type="ARBA" id="ARBA00022801"/>
    </source>
</evidence>
<gene>
    <name evidence="5" type="ORF">SNR37_001733</name>
</gene>
<sequence>MSKAASLTVLRSAPQMLIVDHGRIGFQHIGVSPGGPADKHAFNWANRLLGNPVNSPALEITFGGAKLHFEQACQVAICGATMPLSLEPTQANNNQIANWHSIRIEAGQTLHLGPSGSGLRAYLAIQGGFILNNELNSVSSSPKQALGPFNGRALKPNDKLFYPLKSANQLGSTPVQQTPNRYIPNYKDHLKLALIPGYQFHAFSQQQRQQILQQDYQLSDLSDRMGLRLNGTAIKDVPLTKESEAIALGAVQIPPNGLPIILSVDRQTIGGYPKLGCISRLDLFTLNQRHPKQSLSFYLSTVEEQRQRWLAFENFFKLSLKSQNQHD</sequence>
<dbReference type="PANTHER" id="PTHR43309">
    <property type="entry name" value="5-OXOPROLINASE SUBUNIT C"/>
    <property type="match status" value="1"/>
</dbReference>
<dbReference type="SMART" id="SM00797">
    <property type="entry name" value="AHS2"/>
    <property type="match status" value="1"/>
</dbReference>
<dbReference type="NCBIfam" id="TIGR00724">
    <property type="entry name" value="urea_amlyse_rel"/>
    <property type="match status" value="1"/>
</dbReference>
<dbReference type="Proteomes" id="UP001310248">
    <property type="component" value="Unassembled WGS sequence"/>
</dbReference>
<comment type="caution">
    <text evidence="5">The sequence shown here is derived from an EMBL/GenBank/DDBJ whole genome shotgun (WGS) entry which is preliminary data.</text>
</comment>
<evidence type="ECO:0000313" key="5">
    <source>
        <dbReference type="EMBL" id="MEE1672412.1"/>
    </source>
</evidence>
<name>A0ABU7FZ17_9ALTE</name>
<dbReference type="InterPro" id="IPR029000">
    <property type="entry name" value="Cyclophilin-like_dom_sf"/>
</dbReference>
<accession>A0ABU7FZ17</accession>
<evidence type="ECO:0000256" key="1">
    <source>
        <dbReference type="ARBA" id="ARBA00022741"/>
    </source>
</evidence>
<evidence type="ECO:0000259" key="4">
    <source>
        <dbReference type="SMART" id="SM00797"/>
    </source>
</evidence>
<organism evidence="5 6">
    <name type="scientific">Agarivorans aestuarii</name>
    <dbReference type="NCBI Taxonomy" id="1563703"/>
    <lineage>
        <taxon>Bacteria</taxon>
        <taxon>Pseudomonadati</taxon>
        <taxon>Pseudomonadota</taxon>
        <taxon>Gammaproteobacteria</taxon>
        <taxon>Alteromonadales</taxon>
        <taxon>Alteromonadaceae</taxon>
        <taxon>Agarivorans</taxon>
    </lineage>
</organism>
<protein>
    <submittedName>
        <fullName evidence="5">Biotin-dependent carboxyltransferase family protein</fullName>
    </submittedName>
</protein>
<dbReference type="Pfam" id="PF02626">
    <property type="entry name" value="CT_A_B"/>
    <property type="match status" value="1"/>
</dbReference>
<dbReference type="RefSeq" id="WP_329773752.1">
    <property type="nucleotide sequence ID" value="NZ_JAYDYW010000002.1"/>
</dbReference>
<keyword evidence="1" id="KW-0547">Nucleotide-binding</keyword>
<keyword evidence="3" id="KW-0067">ATP-binding</keyword>
<proteinExistence type="predicted"/>